<sequence>MGRPKLFTREDVLMKAIVLFWEKGLSDTTLQDLERATGVNKSGLYAEFKDKEDIFLESLRHYLNTRGGVEILSSEPKSWNNVRRFLEIGHTCYSGRRGCFSVNSLRDASRLPPEARRIIDENNAKLRRLLTANVKAADPTKSNPGLLSDMIFTFFSGLCLEENSSVVPAPTKKKIDQFMEFLAESK</sequence>
<protein>
    <submittedName>
        <fullName evidence="6">Transcriptional regulator, TetR family</fullName>
    </submittedName>
</protein>
<dbReference type="SUPFAM" id="SSF46689">
    <property type="entry name" value="Homeodomain-like"/>
    <property type="match status" value="1"/>
</dbReference>
<proteinExistence type="predicted"/>
<dbReference type="InterPro" id="IPR001647">
    <property type="entry name" value="HTH_TetR"/>
</dbReference>
<dbReference type="Proteomes" id="UP000253606">
    <property type="component" value="Chromosome"/>
</dbReference>
<dbReference type="OrthoDB" id="118608at2"/>
<keyword evidence="2 4" id="KW-0238">DNA-binding</keyword>
<evidence type="ECO:0000259" key="5">
    <source>
        <dbReference type="PROSITE" id="PS50977"/>
    </source>
</evidence>
<dbReference type="InterPro" id="IPR036271">
    <property type="entry name" value="Tet_transcr_reg_TetR-rel_C_sf"/>
</dbReference>
<keyword evidence="7" id="KW-1185">Reference proteome</keyword>
<feature type="DNA-binding region" description="H-T-H motif" evidence="4">
    <location>
        <begin position="29"/>
        <end position="48"/>
    </location>
</feature>
<dbReference type="GO" id="GO:0003677">
    <property type="term" value="F:DNA binding"/>
    <property type="evidence" value="ECO:0007669"/>
    <property type="project" value="UniProtKB-UniRule"/>
</dbReference>
<dbReference type="SUPFAM" id="SSF48498">
    <property type="entry name" value="Tetracyclin repressor-like, C-terminal domain"/>
    <property type="match status" value="1"/>
</dbReference>
<evidence type="ECO:0000313" key="6">
    <source>
        <dbReference type="EMBL" id="AXC10037.1"/>
    </source>
</evidence>
<evidence type="ECO:0000256" key="2">
    <source>
        <dbReference type="ARBA" id="ARBA00023125"/>
    </source>
</evidence>
<dbReference type="PROSITE" id="PS50977">
    <property type="entry name" value="HTH_TETR_2"/>
    <property type="match status" value="1"/>
</dbReference>
<keyword evidence="1" id="KW-0805">Transcription regulation</keyword>
<dbReference type="KEGG" id="abas:ACPOL_0670"/>
<dbReference type="Pfam" id="PF00440">
    <property type="entry name" value="TetR_N"/>
    <property type="match status" value="1"/>
</dbReference>
<dbReference type="InterPro" id="IPR009057">
    <property type="entry name" value="Homeodomain-like_sf"/>
</dbReference>
<accession>A0A2Z5FU62</accession>
<dbReference type="Gene3D" id="1.10.10.60">
    <property type="entry name" value="Homeodomain-like"/>
    <property type="match status" value="1"/>
</dbReference>
<reference evidence="6 7" key="1">
    <citation type="journal article" date="2018" name="Front. Microbiol.">
        <title>Hydrolytic Capabilities as a Key to Environmental Success: Chitinolytic and Cellulolytic Acidobacteria From Acidic Sub-arctic Soils and Boreal Peatlands.</title>
        <authorList>
            <person name="Belova S.E."/>
            <person name="Ravin N.V."/>
            <person name="Pankratov T.A."/>
            <person name="Rakitin A.L."/>
            <person name="Ivanova A.A."/>
            <person name="Beletsky A.V."/>
            <person name="Mardanov A.V."/>
            <person name="Sinninghe Damste J.S."/>
            <person name="Dedysh S.N."/>
        </authorList>
    </citation>
    <scope>NUCLEOTIDE SEQUENCE [LARGE SCALE GENOMIC DNA]</scope>
    <source>
        <strain evidence="6 7">SBC82</strain>
    </source>
</reference>
<feature type="domain" description="HTH tetR-type" evidence="5">
    <location>
        <begin position="6"/>
        <end position="66"/>
    </location>
</feature>
<dbReference type="PANTHER" id="PTHR47506">
    <property type="entry name" value="TRANSCRIPTIONAL REGULATORY PROTEIN"/>
    <property type="match status" value="1"/>
</dbReference>
<dbReference type="EMBL" id="CP030840">
    <property type="protein sequence ID" value="AXC10037.1"/>
    <property type="molecule type" value="Genomic_DNA"/>
</dbReference>
<organism evidence="6 7">
    <name type="scientific">Acidisarcina polymorpha</name>
    <dbReference type="NCBI Taxonomy" id="2211140"/>
    <lineage>
        <taxon>Bacteria</taxon>
        <taxon>Pseudomonadati</taxon>
        <taxon>Acidobacteriota</taxon>
        <taxon>Terriglobia</taxon>
        <taxon>Terriglobales</taxon>
        <taxon>Acidobacteriaceae</taxon>
        <taxon>Acidisarcina</taxon>
    </lineage>
</organism>
<dbReference type="Gene3D" id="1.10.357.10">
    <property type="entry name" value="Tetracycline Repressor, domain 2"/>
    <property type="match status" value="1"/>
</dbReference>
<gene>
    <name evidence="6" type="ORF">ACPOL_0670</name>
</gene>
<evidence type="ECO:0000256" key="3">
    <source>
        <dbReference type="ARBA" id="ARBA00023163"/>
    </source>
</evidence>
<evidence type="ECO:0000256" key="4">
    <source>
        <dbReference type="PROSITE-ProRule" id="PRU00335"/>
    </source>
</evidence>
<evidence type="ECO:0000313" key="7">
    <source>
        <dbReference type="Proteomes" id="UP000253606"/>
    </source>
</evidence>
<keyword evidence="3" id="KW-0804">Transcription</keyword>
<dbReference type="RefSeq" id="WP_114205751.1">
    <property type="nucleotide sequence ID" value="NZ_CP030840.1"/>
</dbReference>
<dbReference type="PANTHER" id="PTHR47506:SF10">
    <property type="entry name" value="TRANSCRIPTIONAL REGULATORY PROTEIN"/>
    <property type="match status" value="1"/>
</dbReference>
<evidence type="ECO:0000256" key="1">
    <source>
        <dbReference type="ARBA" id="ARBA00023015"/>
    </source>
</evidence>
<dbReference type="AlphaFoldDB" id="A0A2Z5FU62"/>
<name>A0A2Z5FU62_9BACT</name>